<dbReference type="AlphaFoldDB" id="A0A850RA37"/>
<feature type="binding site" evidence="2">
    <location>
        <begin position="9"/>
        <end position="16"/>
    </location>
    <ligand>
        <name>substrate</name>
    </ligand>
</feature>
<dbReference type="SMART" id="SM00855">
    <property type="entry name" value="PGAM"/>
    <property type="match status" value="1"/>
</dbReference>
<name>A0A850RA37_9LACO</name>
<proteinExistence type="predicted"/>
<keyword evidence="4" id="KW-1185">Reference proteome</keyword>
<dbReference type="PANTHER" id="PTHR48100:SF9">
    <property type="entry name" value="PHOSPHOGLYCERATE MUTASE 2 PARALOG"/>
    <property type="match status" value="1"/>
</dbReference>
<gene>
    <name evidence="3" type="ORF">HU830_03465</name>
</gene>
<protein>
    <submittedName>
        <fullName evidence="3">Histidine phosphatase family protein</fullName>
    </submittedName>
</protein>
<feature type="binding site" evidence="2">
    <location>
        <position position="59"/>
    </location>
    <ligand>
        <name>substrate</name>
    </ligand>
</feature>
<evidence type="ECO:0000313" key="3">
    <source>
        <dbReference type="EMBL" id="NVY96236.1"/>
    </source>
</evidence>
<dbReference type="InterPro" id="IPR029033">
    <property type="entry name" value="His_PPase_superfam"/>
</dbReference>
<accession>A0A850RA37</accession>
<dbReference type="Pfam" id="PF00300">
    <property type="entry name" value="His_Phos_1"/>
    <property type="match status" value="1"/>
</dbReference>
<comment type="caution">
    <text evidence="3">The sequence shown here is derived from an EMBL/GenBank/DDBJ whole genome shotgun (WGS) entry which is preliminary data.</text>
</comment>
<dbReference type="GO" id="GO:0005737">
    <property type="term" value="C:cytoplasm"/>
    <property type="evidence" value="ECO:0007669"/>
    <property type="project" value="TreeGrafter"/>
</dbReference>
<reference evidence="3 4" key="1">
    <citation type="submission" date="2020-06" db="EMBL/GenBank/DDBJ databases">
        <authorList>
            <person name="Kang J."/>
        </authorList>
    </citation>
    <scope>NUCLEOTIDE SEQUENCE [LARGE SCALE GENOMIC DNA]</scope>
    <source>
        <strain evidence="3 4">DCY120</strain>
    </source>
</reference>
<dbReference type="CDD" id="cd07067">
    <property type="entry name" value="HP_PGM_like"/>
    <property type="match status" value="1"/>
</dbReference>
<dbReference type="PANTHER" id="PTHR48100">
    <property type="entry name" value="BROAD-SPECIFICITY PHOSPHATASE YOR283W-RELATED"/>
    <property type="match status" value="1"/>
</dbReference>
<feature type="active site" description="Proton donor/acceptor" evidence="1">
    <location>
        <position position="87"/>
    </location>
</feature>
<dbReference type="Proteomes" id="UP000563523">
    <property type="component" value="Unassembled WGS sequence"/>
</dbReference>
<evidence type="ECO:0000256" key="1">
    <source>
        <dbReference type="PIRSR" id="PIRSR613078-1"/>
    </source>
</evidence>
<dbReference type="Gene3D" id="3.40.50.1240">
    <property type="entry name" value="Phosphoglycerate mutase-like"/>
    <property type="match status" value="1"/>
</dbReference>
<feature type="active site" description="Tele-phosphohistidine intermediate" evidence="1">
    <location>
        <position position="10"/>
    </location>
</feature>
<dbReference type="GO" id="GO:0016791">
    <property type="term" value="F:phosphatase activity"/>
    <property type="evidence" value="ECO:0007669"/>
    <property type="project" value="TreeGrafter"/>
</dbReference>
<evidence type="ECO:0000313" key="4">
    <source>
        <dbReference type="Proteomes" id="UP000563523"/>
    </source>
</evidence>
<sequence>MKYTIYCIRHGQTWFNHYQKIQGWSDTPLTPAGEKVAQQAAEKLATVPFAAAFSSDARRAIDTCQIITAANCRHDHLQPQKLTDFRESFYGSFEGMFSAEAWYQVLAPHGYKSLADLGPEVSYDQTKDWMKEADPFHDAENATEYWTRIDHGFDYLDTLAHEGDKILLVSHGNTIKSIASKYGDGSFTVNSTPANSSLTLITRDQGQTIVTDYNHSLID</sequence>
<dbReference type="InterPro" id="IPR013078">
    <property type="entry name" value="His_Pase_superF_clade-1"/>
</dbReference>
<feature type="binding site" evidence="2">
    <location>
        <begin position="87"/>
        <end position="90"/>
    </location>
    <ligand>
        <name>substrate</name>
    </ligand>
</feature>
<organism evidence="3 4">
    <name type="scientific">Bombilactobacillus apium</name>
    <dbReference type="NCBI Taxonomy" id="2675299"/>
    <lineage>
        <taxon>Bacteria</taxon>
        <taxon>Bacillati</taxon>
        <taxon>Bacillota</taxon>
        <taxon>Bacilli</taxon>
        <taxon>Lactobacillales</taxon>
        <taxon>Lactobacillaceae</taxon>
        <taxon>Bombilactobacillus</taxon>
    </lineage>
</organism>
<evidence type="ECO:0000256" key="2">
    <source>
        <dbReference type="PIRSR" id="PIRSR613078-2"/>
    </source>
</evidence>
<dbReference type="SUPFAM" id="SSF53254">
    <property type="entry name" value="Phosphoglycerate mutase-like"/>
    <property type="match status" value="1"/>
</dbReference>
<dbReference type="RefSeq" id="WP_176942389.1">
    <property type="nucleotide sequence ID" value="NZ_JABZEC010000002.1"/>
</dbReference>
<dbReference type="EMBL" id="JABZEC010000002">
    <property type="protein sequence ID" value="NVY96236.1"/>
    <property type="molecule type" value="Genomic_DNA"/>
</dbReference>
<dbReference type="InterPro" id="IPR050275">
    <property type="entry name" value="PGM_Phosphatase"/>
</dbReference>